<sequence>MKAATFPGSDRGETSIQVVLLVPIILSIFFACIHAAALAHGGQVAALAAMRGAQISASSDGTTWSQALMRSEVHRTVSEMGNTLESEPQFSVYQDNVHVAVRVSIPGVVPFLPTTVSRSATVPLERFIEEQDRR</sequence>
<reference evidence="2" key="1">
    <citation type="submission" date="2020-05" db="EMBL/GenBank/DDBJ databases">
        <authorList>
            <person name="Chiriac C."/>
            <person name="Salcher M."/>
            <person name="Ghai R."/>
            <person name="Kavagutti S V."/>
        </authorList>
    </citation>
    <scope>NUCLEOTIDE SEQUENCE</scope>
</reference>
<proteinExistence type="predicted"/>
<dbReference type="PROSITE" id="PS51257">
    <property type="entry name" value="PROKAR_LIPOPROTEIN"/>
    <property type="match status" value="1"/>
</dbReference>
<keyword evidence="1" id="KW-0472">Membrane</keyword>
<organism evidence="2">
    <name type="scientific">freshwater metagenome</name>
    <dbReference type="NCBI Taxonomy" id="449393"/>
    <lineage>
        <taxon>unclassified sequences</taxon>
        <taxon>metagenomes</taxon>
        <taxon>ecological metagenomes</taxon>
    </lineage>
</organism>
<evidence type="ECO:0000313" key="2">
    <source>
        <dbReference type="EMBL" id="CAB4658098.1"/>
    </source>
</evidence>
<evidence type="ECO:0000256" key="1">
    <source>
        <dbReference type="SAM" id="Phobius"/>
    </source>
</evidence>
<dbReference type="EMBL" id="CAEZWJ010000033">
    <property type="protein sequence ID" value="CAB4658098.1"/>
    <property type="molecule type" value="Genomic_DNA"/>
</dbReference>
<protein>
    <submittedName>
        <fullName evidence="2">Unannotated protein</fullName>
    </submittedName>
</protein>
<name>A0A6J6LA56_9ZZZZ</name>
<gene>
    <name evidence="2" type="ORF">UFOPK2214_01046</name>
</gene>
<keyword evidence="1" id="KW-0812">Transmembrane</keyword>
<accession>A0A6J6LA56</accession>
<feature type="transmembrane region" description="Helical" evidence="1">
    <location>
        <begin position="20"/>
        <end position="41"/>
    </location>
</feature>
<keyword evidence="1" id="KW-1133">Transmembrane helix</keyword>
<dbReference type="AlphaFoldDB" id="A0A6J6LA56"/>